<organism evidence="2 3">
    <name type="scientific">Dactylosporangium siamense</name>
    <dbReference type="NCBI Taxonomy" id="685454"/>
    <lineage>
        <taxon>Bacteria</taxon>
        <taxon>Bacillati</taxon>
        <taxon>Actinomycetota</taxon>
        <taxon>Actinomycetes</taxon>
        <taxon>Micromonosporales</taxon>
        <taxon>Micromonosporaceae</taxon>
        <taxon>Dactylosporangium</taxon>
    </lineage>
</organism>
<dbReference type="InterPro" id="IPR000182">
    <property type="entry name" value="GNAT_dom"/>
</dbReference>
<dbReference type="PROSITE" id="PS51186">
    <property type="entry name" value="GNAT"/>
    <property type="match status" value="1"/>
</dbReference>
<dbReference type="GO" id="GO:1990189">
    <property type="term" value="F:protein N-terminal-serine acetyltransferase activity"/>
    <property type="evidence" value="ECO:0007669"/>
    <property type="project" value="TreeGrafter"/>
</dbReference>
<dbReference type="EMBL" id="BONQ01000030">
    <property type="protein sequence ID" value="GIG44042.1"/>
    <property type="molecule type" value="Genomic_DNA"/>
</dbReference>
<keyword evidence="3" id="KW-1185">Reference proteome</keyword>
<dbReference type="RefSeq" id="WP_203845891.1">
    <property type="nucleotide sequence ID" value="NZ_BAAAVW010000006.1"/>
</dbReference>
<dbReference type="Gene3D" id="3.40.630.30">
    <property type="match status" value="1"/>
</dbReference>
<reference evidence="2" key="1">
    <citation type="submission" date="2021-01" db="EMBL/GenBank/DDBJ databases">
        <title>Whole genome shotgun sequence of Dactylosporangium siamense NBRC 106093.</title>
        <authorList>
            <person name="Komaki H."/>
            <person name="Tamura T."/>
        </authorList>
    </citation>
    <scope>NUCLEOTIDE SEQUENCE</scope>
    <source>
        <strain evidence="2">NBRC 106093</strain>
    </source>
</reference>
<evidence type="ECO:0000313" key="2">
    <source>
        <dbReference type="EMBL" id="GIG44042.1"/>
    </source>
</evidence>
<dbReference type="PANTHER" id="PTHR43441:SF10">
    <property type="entry name" value="ACETYLTRANSFERASE"/>
    <property type="match status" value="1"/>
</dbReference>
<gene>
    <name evidence="2" type="ORF">Dsi01nite_020830</name>
</gene>
<proteinExistence type="predicted"/>
<dbReference type="InterPro" id="IPR016181">
    <property type="entry name" value="Acyl_CoA_acyltransferase"/>
</dbReference>
<dbReference type="SUPFAM" id="SSF55729">
    <property type="entry name" value="Acyl-CoA N-acyltransferases (Nat)"/>
    <property type="match status" value="1"/>
</dbReference>
<comment type="caution">
    <text evidence="2">The sequence shown here is derived from an EMBL/GenBank/DDBJ whole genome shotgun (WGS) entry which is preliminary data.</text>
</comment>
<sequence length="188" mass="20567">MPELAFPDPPLTDGVVLLRPWRDADAAQRYEGFADELCQRFSWSRVEPVTEADVAGAYERDERARLAGGSLNLAVTDAARPERVWGAASVYDVAAAEQRAAVGYWVAPWARGRGVATRSLRLLAGWAFDALAVQRLELTCSPDNTASARVAQRCGFVREGVLRSHIPFKGARRDTVIFSLLPGELLPS</sequence>
<protein>
    <submittedName>
        <fullName evidence="2">Acetyltransferase</fullName>
    </submittedName>
</protein>
<evidence type="ECO:0000259" key="1">
    <source>
        <dbReference type="PROSITE" id="PS51186"/>
    </source>
</evidence>
<dbReference type="Proteomes" id="UP000660611">
    <property type="component" value="Unassembled WGS sequence"/>
</dbReference>
<feature type="domain" description="N-acetyltransferase" evidence="1">
    <location>
        <begin position="16"/>
        <end position="182"/>
    </location>
</feature>
<dbReference type="GO" id="GO:0005737">
    <property type="term" value="C:cytoplasm"/>
    <property type="evidence" value="ECO:0007669"/>
    <property type="project" value="TreeGrafter"/>
</dbReference>
<dbReference type="AlphaFoldDB" id="A0A919PIH3"/>
<dbReference type="Pfam" id="PF13302">
    <property type="entry name" value="Acetyltransf_3"/>
    <property type="match status" value="1"/>
</dbReference>
<evidence type="ECO:0000313" key="3">
    <source>
        <dbReference type="Proteomes" id="UP000660611"/>
    </source>
</evidence>
<dbReference type="PANTHER" id="PTHR43441">
    <property type="entry name" value="RIBOSOMAL-PROTEIN-SERINE ACETYLTRANSFERASE"/>
    <property type="match status" value="1"/>
</dbReference>
<dbReference type="GO" id="GO:0008999">
    <property type="term" value="F:protein-N-terminal-alanine acetyltransferase activity"/>
    <property type="evidence" value="ECO:0007669"/>
    <property type="project" value="TreeGrafter"/>
</dbReference>
<dbReference type="InterPro" id="IPR051908">
    <property type="entry name" value="Ribosomal_N-acetyltransferase"/>
</dbReference>
<accession>A0A919PIH3</accession>
<name>A0A919PIH3_9ACTN</name>